<evidence type="ECO:0000259" key="1">
    <source>
        <dbReference type="Pfam" id="PF13643"/>
    </source>
</evidence>
<dbReference type="Pfam" id="PF13643">
    <property type="entry name" value="DUF4145"/>
    <property type="match status" value="1"/>
</dbReference>
<dbReference type="EMBL" id="MLJW01000084">
    <property type="protein sequence ID" value="OIR01429.1"/>
    <property type="molecule type" value="Genomic_DNA"/>
</dbReference>
<gene>
    <name evidence="2" type="ORF">GALL_165190</name>
</gene>
<comment type="caution">
    <text evidence="2">The sequence shown here is derived from an EMBL/GenBank/DDBJ whole genome shotgun (WGS) entry which is preliminary data.</text>
</comment>
<accession>A0A1J5SB58</accession>
<dbReference type="InterPro" id="IPR025285">
    <property type="entry name" value="DUF4145"/>
</dbReference>
<name>A0A1J5SB58_9ZZZZ</name>
<proteinExistence type="predicted"/>
<feature type="domain" description="DUF4145" evidence="1">
    <location>
        <begin position="95"/>
        <end position="174"/>
    </location>
</feature>
<sequence>MAKLDPQLQLGRCPHCNINNPNLSEVHRCETLDQSGQMLRRWRIYKCANCGSLVTAWAGNYGWEAVQVFPEPQSLDELIPERPRAYLNQAIESLHSPAGAVMLAASSVDSMLKIKGYKEDSLYSRIEQAAKDHLITVDMAKWAHDVRLDANDQRHADDNVPLPSVEDAKRCVDFAQALAQFIFVLPARVQRGIAEAGR</sequence>
<evidence type="ECO:0000313" key="2">
    <source>
        <dbReference type="EMBL" id="OIR01429.1"/>
    </source>
</evidence>
<reference evidence="2" key="1">
    <citation type="submission" date="2016-10" db="EMBL/GenBank/DDBJ databases">
        <title>Sequence of Gallionella enrichment culture.</title>
        <authorList>
            <person name="Poehlein A."/>
            <person name="Muehling M."/>
            <person name="Daniel R."/>
        </authorList>
    </citation>
    <scope>NUCLEOTIDE SEQUENCE</scope>
</reference>
<protein>
    <recommendedName>
        <fullName evidence="1">DUF4145 domain-containing protein</fullName>
    </recommendedName>
</protein>
<dbReference type="AlphaFoldDB" id="A0A1J5SB58"/>
<organism evidence="2">
    <name type="scientific">mine drainage metagenome</name>
    <dbReference type="NCBI Taxonomy" id="410659"/>
    <lineage>
        <taxon>unclassified sequences</taxon>
        <taxon>metagenomes</taxon>
        <taxon>ecological metagenomes</taxon>
    </lineage>
</organism>